<dbReference type="STRING" id="1798540.A3B74_05320"/>
<dbReference type="Pfam" id="PF07992">
    <property type="entry name" value="Pyr_redox_2"/>
    <property type="match status" value="1"/>
</dbReference>
<gene>
    <name evidence="5" type="ORF">A3B74_05320</name>
</gene>
<organism evidence="5 6">
    <name type="scientific">Candidatus Kerfeldbacteria bacterium RIFCSPHIGHO2_02_FULL_42_14</name>
    <dbReference type="NCBI Taxonomy" id="1798540"/>
    <lineage>
        <taxon>Bacteria</taxon>
        <taxon>Candidatus Kerfeldiibacteriota</taxon>
    </lineage>
</organism>
<feature type="transmembrane region" description="Helical" evidence="3">
    <location>
        <begin position="6"/>
        <end position="27"/>
    </location>
</feature>
<keyword evidence="3" id="KW-0472">Membrane</keyword>
<dbReference type="InterPro" id="IPR050097">
    <property type="entry name" value="Ferredoxin-NADP_redctase_2"/>
</dbReference>
<proteinExistence type="predicted"/>
<keyword evidence="2" id="KW-0560">Oxidoreductase</keyword>
<evidence type="ECO:0000313" key="6">
    <source>
        <dbReference type="Proteomes" id="UP000177165"/>
    </source>
</evidence>
<protein>
    <recommendedName>
        <fullName evidence="4">FAD/NAD(P)-binding domain-containing protein</fullName>
    </recommendedName>
</protein>
<keyword evidence="3" id="KW-0812">Transmembrane</keyword>
<dbReference type="InterPro" id="IPR036188">
    <property type="entry name" value="FAD/NAD-bd_sf"/>
</dbReference>
<feature type="domain" description="FAD/NAD(P)-binding" evidence="4">
    <location>
        <begin position="8"/>
        <end position="293"/>
    </location>
</feature>
<dbReference type="PRINTS" id="PR00368">
    <property type="entry name" value="FADPNR"/>
</dbReference>
<evidence type="ECO:0000259" key="4">
    <source>
        <dbReference type="Pfam" id="PF07992"/>
    </source>
</evidence>
<dbReference type="PANTHER" id="PTHR48105">
    <property type="entry name" value="THIOREDOXIN REDUCTASE 1-RELATED-RELATED"/>
    <property type="match status" value="1"/>
</dbReference>
<sequence length="322" mass="34618">MQSDTTLYDVIIVGGGPAGLSAALYAARRGLKVLLVTKDLGGQAARTPEIENYPGLPLMNGFDIMDAFAKQAQKFGARLEFQEVTGLTKCEDETFSVHTPTAMFITHTVILAFGLTPRDLGVPGETQLRGRGVSYCPTCDGSFFKGKIVAVAGGSIGALDASESLSRLCKKVYLIHQGTALSGNPILKSKVEQTHNITIHLETRVLEILGKEQVAGIKVQDAASVIRTINLDGIFVEMGYIVKSAWVKDLVTLDKRQQVIVNQHCETSTPGIFAAGDATTLEYKQVVISAGEGAKAALAAYKYIQLRQGKRSVVIPDWGFTK</sequence>
<dbReference type="Proteomes" id="UP000177165">
    <property type="component" value="Unassembled WGS sequence"/>
</dbReference>
<keyword evidence="1" id="KW-0285">Flavoprotein</keyword>
<evidence type="ECO:0000256" key="1">
    <source>
        <dbReference type="ARBA" id="ARBA00022630"/>
    </source>
</evidence>
<dbReference type="GO" id="GO:0016491">
    <property type="term" value="F:oxidoreductase activity"/>
    <property type="evidence" value="ECO:0007669"/>
    <property type="project" value="UniProtKB-KW"/>
</dbReference>
<dbReference type="AlphaFoldDB" id="A0A1G2AT01"/>
<evidence type="ECO:0000256" key="3">
    <source>
        <dbReference type="SAM" id="Phobius"/>
    </source>
</evidence>
<dbReference type="InterPro" id="IPR023753">
    <property type="entry name" value="FAD/NAD-binding_dom"/>
</dbReference>
<keyword evidence="3" id="KW-1133">Transmembrane helix</keyword>
<reference evidence="5 6" key="1">
    <citation type="journal article" date="2016" name="Nat. Commun.">
        <title>Thousands of microbial genomes shed light on interconnected biogeochemical processes in an aquifer system.</title>
        <authorList>
            <person name="Anantharaman K."/>
            <person name="Brown C.T."/>
            <person name="Hug L.A."/>
            <person name="Sharon I."/>
            <person name="Castelle C.J."/>
            <person name="Probst A.J."/>
            <person name="Thomas B.C."/>
            <person name="Singh A."/>
            <person name="Wilkins M.J."/>
            <person name="Karaoz U."/>
            <person name="Brodie E.L."/>
            <person name="Williams K.H."/>
            <person name="Hubbard S.S."/>
            <person name="Banfield J.F."/>
        </authorList>
    </citation>
    <scope>NUCLEOTIDE SEQUENCE [LARGE SCALE GENOMIC DNA]</scope>
</reference>
<dbReference type="PRINTS" id="PR00469">
    <property type="entry name" value="PNDRDTASEII"/>
</dbReference>
<evidence type="ECO:0000256" key="2">
    <source>
        <dbReference type="ARBA" id="ARBA00023002"/>
    </source>
</evidence>
<comment type="caution">
    <text evidence="5">The sequence shown here is derived from an EMBL/GenBank/DDBJ whole genome shotgun (WGS) entry which is preliminary data.</text>
</comment>
<dbReference type="Gene3D" id="3.50.50.60">
    <property type="entry name" value="FAD/NAD(P)-binding domain"/>
    <property type="match status" value="2"/>
</dbReference>
<name>A0A1G2AT01_9BACT</name>
<accession>A0A1G2AT01</accession>
<dbReference type="EMBL" id="MHKB01000002">
    <property type="protein sequence ID" value="OGY80041.1"/>
    <property type="molecule type" value="Genomic_DNA"/>
</dbReference>
<dbReference type="SUPFAM" id="SSF51905">
    <property type="entry name" value="FAD/NAD(P)-binding domain"/>
    <property type="match status" value="1"/>
</dbReference>
<evidence type="ECO:0000313" key="5">
    <source>
        <dbReference type="EMBL" id="OGY80041.1"/>
    </source>
</evidence>